<organism evidence="1 2">
    <name type="scientific">Ixodes persulcatus</name>
    <name type="common">Taiga tick</name>
    <dbReference type="NCBI Taxonomy" id="34615"/>
    <lineage>
        <taxon>Eukaryota</taxon>
        <taxon>Metazoa</taxon>
        <taxon>Ecdysozoa</taxon>
        <taxon>Arthropoda</taxon>
        <taxon>Chelicerata</taxon>
        <taxon>Arachnida</taxon>
        <taxon>Acari</taxon>
        <taxon>Parasitiformes</taxon>
        <taxon>Ixodida</taxon>
        <taxon>Ixodoidea</taxon>
        <taxon>Ixodidae</taxon>
        <taxon>Ixodinae</taxon>
        <taxon>Ixodes</taxon>
    </lineage>
</organism>
<dbReference type="Proteomes" id="UP000805193">
    <property type="component" value="Unassembled WGS sequence"/>
</dbReference>
<reference evidence="1 2" key="1">
    <citation type="journal article" date="2020" name="Cell">
        <title>Large-Scale Comparative Analyses of Tick Genomes Elucidate Their Genetic Diversity and Vector Capacities.</title>
        <authorList>
            <consortium name="Tick Genome and Microbiome Consortium (TIGMIC)"/>
            <person name="Jia N."/>
            <person name="Wang J."/>
            <person name="Shi W."/>
            <person name="Du L."/>
            <person name="Sun Y."/>
            <person name="Zhan W."/>
            <person name="Jiang J.F."/>
            <person name="Wang Q."/>
            <person name="Zhang B."/>
            <person name="Ji P."/>
            <person name="Bell-Sakyi L."/>
            <person name="Cui X.M."/>
            <person name="Yuan T.T."/>
            <person name="Jiang B.G."/>
            <person name="Yang W.F."/>
            <person name="Lam T.T."/>
            <person name="Chang Q.C."/>
            <person name="Ding S.J."/>
            <person name="Wang X.J."/>
            <person name="Zhu J.G."/>
            <person name="Ruan X.D."/>
            <person name="Zhao L."/>
            <person name="Wei J.T."/>
            <person name="Ye R.Z."/>
            <person name="Que T.C."/>
            <person name="Du C.H."/>
            <person name="Zhou Y.H."/>
            <person name="Cheng J.X."/>
            <person name="Dai P.F."/>
            <person name="Guo W.B."/>
            <person name="Han X.H."/>
            <person name="Huang E.J."/>
            <person name="Li L.F."/>
            <person name="Wei W."/>
            <person name="Gao Y.C."/>
            <person name="Liu J.Z."/>
            <person name="Shao H.Z."/>
            <person name="Wang X."/>
            <person name="Wang C.C."/>
            <person name="Yang T.C."/>
            <person name="Huo Q.B."/>
            <person name="Li W."/>
            <person name="Chen H.Y."/>
            <person name="Chen S.E."/>
            <person name="Zhou L.G."/>
            <person name="Ni X.B."/>
            <person name="Tian J.H."/>
            <person name="Sheng Y."/>
            <person name="Liu T."/>
            <person name="Pan Y.S."/>
            <person name="Xia L.Y."/>
            <person name="Li J."/>
            <person name="Zhao F."/>
            <person name="Cao W.C."/>
        </authorList>
    </citation>
    <scope>NUCLEOTIDE SEQUENCE [LARGE SCALE GENOMIC DNA]</scope>
    <source>
        <strain evidence="1">Iper-2018</strain>
    </source>
</reference>
<sequence>MEDKQYGSAAETDPVCEDDEASPKDRIRCAAHTLQLAVNGTPRKDQTSKELLDVLNRVVNLFGKSPLWTGHLKEICKKGLGPSNWNPLEFCLSCTEAPHPERLSPPLHTAAAETDDNRQRAREIFTGRRQREECEDTPTNPPLELPQRPPRQRRQTGWRGPSDLGDNSSFSPNAKARELNTTQRGQGQHERGFSERGGKPAHRRWETEWERRVQREEPESLGDREAVLHHGSRETGRLAEERREGQHGKEETRRYRVEKRVGTSLYKLCSTIEGRAIAHLFGQGRSMVNELHKEFCAVVVSALEFEWVKMVSIAELAEHVRKFEATLDFPVPERCPDAHVFWKSALAGNLEEEAFQKPIFTVNGTAVVHSLILCDQAHIHARTSQTTLRRQSLNKRFSTTHRTAESAFGKVKRMECDVNKARLIVQACCVLSNVCKHLNNIVQAQWLGDAQCVDDICIQPVCHTNVEAGSRQNARNANAAYLDRRYRLQRRRDWSDGSSGSDFEPFSVSESDDSSTSHEQLETSSVRSPKSDTQLHRLL</sequence>
<comment type="caution">
    <text evidence="1">The sequence shown here is derived from an EMBL/GenBank/DDBJ whole genome shotgun (WGS) entry which is preliminary data.</text>
</comment>
<accession>A0AC60PCC8</accession>
<evidence type="ECO:0000313" key="2">
    <source>
        <dbReference type="Proteomes" id="UP000805193"/>
    </source>
</evidence>
<proteinExistence type="predicted"/>
<evidence type="ECO:0000313" key="1">
    <source>
        <dbReference type="EMBL" id="KAG0417377.1"/>
    </source>
</evidence>
<dbReference type="EMBL" id="JABSTQ010010852">
    <property type="protein sequence ID" value="KAG0417377.1"/>
    <property type="molecule type" value="Genomic_DNA"/>
</dbReference>
<protein>
    <submittedName>
        <fullName evidence="1">Uncharacterized protein</fullName>
    </submittedName>
</protein>
<name>A0AC60PCC8_IXOPE</name>
<keyword evidence="2" id="KW-1185">Reference proteome</keyword>
<gene>
    <name evidence="1" type="ORF">HPB47_005659</name>
</gene>